<dbReference type="HOGENOM" id="CLU_2436478_0_0_11"/>
<evidence type="ECO:0000313" key="2">
    <source>
        <dbReference type="EMBL" id="CAJ58830.1"/>
    </source>
</evidence>
<accession>Q0RUB3</accession>
<name>Q0RUB3_FRAAA</name>
<evidence type="ECO:0000313" key="3">
    <source>
        <dbReference type="Proteomes" id="UP000000657"/>
    </source>
</evidence>
<gene>
    <name evidence="2" type="ordered locus">FRAAL0151</name>
</gene>
<sequence>MTRIRARPRRRALPVSTGTGQQSLEFTEAASASLVTASLDQGVNVEVLRPVLDIVRRQIAADDLVAGGRHADAHADSRRCRQRADHPQPH</sequence>
<keyword evidence="3" id="KW-1185">Reference proteome</keyword>
<reference evidence="2 3" key="1">
    <citation type="journal article" date="2007" name="Genome Res.">
        <title>Genome characteristics of facultatively symbiotic Frankia sp. strains reflect host range and host plant biogeography.</title>
        <authorList>
            <person name="Normand P."/>
            <person name="Lapierre P."/>
            <person name="Tisa L.S."/>
            <person name="Gogarten J.P."/>
            <person name="Alloisio N."/>
            <person name="Bagnarol E."/>
            <person name="Bassi C.A."/>
            <person name="Berry A.M."/>
            <person name="Bickhart D.M."/>
            <person name="Choisne N."/>
            <person name="Couloux A."/>
            <person name="Cournoyer B."/>
            <person name="Cruveiller S."/>
            <person name="Daubin V."/>
            <person name="Demange N."/>
            <person name="Francino M.P."/>
            <person name="Goltsman E."/>
            <person name="Huang Y."/>
            <person name="Kopp O.R."/>
            <person name="Labarre L."/>
            <person name="Lapidus A."/>
            <person name="Lavire C."/>
            <person name="Marechal J."/>
            <person name="Martinez M."/>
            <person name="Mastronunzio J.E."/>
            <person name="Mullin B.C."/>
            <person name="Niemann J."/>
            <person name="Pujic P."/>
            <person name="Rawnsley T."/>
            <person name="Rouy Z."/>
            <person name="Schenowitz C."/>
            <person name="Sellstedt A."/>
            <person name="Tavares F."/>
            <person name="Tomkins J.P."/>
            <person name="Vallenet D."/>
            <person name="Valverde C."/>
            <person name="Wall L.G."/>
            <person name="Wang Y."/>
            <person name="Medigue C."/>
            <person name="Benson D.R."/>
        </authorList>
    </citation>
    <scope>NUCLEOTIDE SEQUENCE [LARGE SCALE GENOMIC DNA]</scope>
    <source>
        <strain evidence="3">DSM 45986 / CECT 9034 / ACN14a</strain>
    </source>
</reference>
<dbReference type="InterPro" id="IPR013328">
    <property type="entry name" value="6PGD_dom2"/>
</dbReference>
<dbReference type="KEGG" id="fal:FRAAL0151"/>
<dbReference type="Proteomes" id="UP000000657">
    <property type="component" value="Chromosome"/>
</dbReference>
<feature type="region of interest" description="Disordered" evidence="1">
    <location>
        <begin position="66"/>
        <end position="90"/>
    </location>
</feature>
<feature type="region of interest" description="Disordered" evidence="1">
    <location>
        <begin position="1"/>
        <end position="20"/>
    </location>
</feature>
<feature type="compositionally biased region" description="Basic residues" evidence="1">
    <location>
        <begin position="1"/>
        <end position="12"/>
    </location>
</feature>
<organism evidence="2 3">
    <name type="scientific">Frankia alni (strain DSM 45986 / CECT 9034 / ACN14a)</name>
    <dbReference type="NCBI Taxonomy" id="326424"/>
    <lineage>
        <taxon>Bacteria</taxon>
        <taxon>Bacillati</taxon>
        <taxon>Actinomycetota</taxon>
        <taxon>Actinomycetes</taxon>
        <taxon>Frankiales</taxon>
        <taxon>Frankiaceae</taxon>
        <taxon>Frankia</taxon>
    </lineage>
</organism>
<protein>
    <submittedName>
        <fullName evidence="2">Uncharacterized protein</fullName>
    </submittedName>
</protein>
<evidence type="ECO:0000256" key="1">
    <source>
        <dbReference type="SAM" id="MobiDB-lite"/>
    </source>
</evidence>
<feature type="compositionally biased region" description="Basic and acidic residues" evidence="1">
    <location>
        <begin position="69"/>
        <end position="90"/>
    </location>
</feature>
<proteinExistence type="predicted"/>
<dbReference type="Gene3D" id="1.10.1040.10">
    <property type="entry name" value="N-(1-d-carboxylethyl)-l-norvaline Dehydrogenase, domain 2"/>
    <property type="match status" value="1"/>
</dbReference>
<dbReference type="AlphaFoldDB" id="Q0RUB3"/>
<dbReference type="EMBL" id="CT573213">
    <property type="protein sequence ID" value="CAJ58830.1"/>
    <property type="molecule type" value="Genomic_DNA"/>
</dbReference>
<dbReference type="STRING" id="326424.FRAAL0151"/>
<dbReference type="eggNOG" id="COG2084">
    <property type="taxonomic scope" value="Bacteria"/>
</dbReference>